<name>A0AAE2ZIN5_PRORE</name>
<evidence type="ECO:0000313" key="2">
    <source>
        <dbReference type="EMBL" id="MBW3118733.1"/>
    </source>
</evidence>
<protein>
    <recommendedName>
        <fullName evidence="4">Fimbrial protein</fullName>
    </recommendedName>
</protein>
<keyword evidence="1" id="KW-0812">Transmembrane</keyword>
<dbReference type="GO" id="GO:0009289">
    <property type="term" value="C:pilus"/>
    <property type="evidence" value="ECO:0007669"/>
    <property type="project" value="InterPro"/>
</dbReference>
<dbReference type="RefSeq" id="WP_210834119.1">
    <property type="nucleotide sequence ID" value="NZ_CAHPRV010000062.1"/>
</dbReference>
<proteinExistence type="predicted"/>
<dbReference type="EMBL" id="JAHWLI010000100">
    <property type="protein sequence ID" value="MBW3118733.1"/>
    <property type="molecule type" value="Genomic_DNA"/>
</dbReference>
<accession>A0AAE2ZIN5</accession>
<dbReference type="Proteomes" id="UP001155882">
    <property type="component" value="Unassembled WGS sequence"/>
</dbReference>
<reference evidence="2" key="1">
    <citation type="submission" date="2021-07" db="EMBL/GenBank/DDBJ databases">
        <authorList>
            <person name="Stanton E."/>
        </authorList>
    </citation>
    <scope>NUCLEOTIDE SEQUENCE</scope>
    <source>
        <strain evidence="2">2021EL-01139</strain>
    </source>
</reference>
<evidence type="ECO:0000256" key="1">
    <source>
        <dbReference type="SAM" id="Phobius"/>
    </source>
</evidence>
<dbReference type="GO" id="GO:0007155">
    <property type="term" value="P:cell adhesion"/>
    <property type="evidence" value="ECO:0007669"/>
    <property type="project" value="InterPro"/>
</dbReference>
<feature type="transmembrane region" description="Helical" evidence="1">
    <location>
        <begin position="40"/>
        <end position="61"/>
    </location>
</feature>
<evidence type="ECO:0008006" key="4">
    <source>
        <dbReference type="Google" id="ProtNLM"/>
    </source>
</evidence>
<keyword evidence="1" id="KW-0472">Membrane</keyword>
<comment type="caution">
    <text evidence="2">The sequence shown here is derived from an EMBL/GenBank/DDBJ whole genome shotgun (WGS) entry which is preliminary data.</text>
</comment>
<organism evidence="2 3">
    <name type="scientific">Providencia rettgeri</name>
    <dbReference type="NCBI Taxonomy" id="587"/>
    <lineage>
        <taxon>Bacteria</taxon>
        <taxon>Pseudomonadati</taxon>
        <taxon>Pseudomonadota</taxon>
        <taxon>Gammaproteobacteria</taxon>
        <taxon>Enterobacterales</taxon>
        <taxon>Morganellaceae</taxon>
        <taxon>Providencia</taxon>
    </lineage>
</organism>
<dbReference type="AlphaFoldDB" id="A0AAE2ZIN5"/>
<gene>
    <name evidence="2" type="ORF">KYI77_20025</name>
</gene>
<sequence length="401" mass="43709">MLIMIKKFISLIGKELFNMLKYLSFYVIRIVGSYIRHVKLLALITIFAYGFSSSVYAGYWIDYASTTQGWPSSNYATFLQGAKTVPFSAKVLGGGTPNIIDKGSMYTGNSAFGTTVQFSLFRYNNSTAILALNGSGVLTTSVSSTGKCYFIPSFYASYYTENSTSVYSHSSNKAANSVGVYYAPEQSVIINKNCNEIKGDDPEINQLTIPVDVPEYYIAWGTPIKWTSGDRYNNWSIIEYGYMTVLNLTSTYNFAPQYNIFICPTNTIDSRCVRTSQTGTGGANDGGGEVIVPATCNLSGNNDGLDFGTVSNDDYIGKTATYQIDASCSKDAAVKFSIINMGDIKLGPFKVKVNINNEESPTVNIGTNIKTLNINGVLESAIETVKPGSYESSLVILSEQQ</sequence>
<dbReference type="Gene3D" id="2.60.40.1090">
    <property type="entry name" value="Fimbrial-type adhesion domain"/>
    <property type="match status" value="1"/>
</dbReference>
<evidence type="ECO:0000313" key="3">
    <source>
        <dbReference type="Proteomes" id="UP001155882"/>
    </source>
</evidence>
<dbReference type="InterPro" id="IPR036937">
    <property type="entry name" value="Adhesion_dom_fimbrial_sf"/>
</dbReference>
<keyword evidence="1" id="KW-1133">Transmembrane helix</keyword>